<gene>
    <name evidence="2" type="ORF">IQ266_14835</name>
</gene>
<proteinExistence type="predicted"/>
<organism evidence="2 3">
    <name type="scientific">Romeriopsis navalis LEGE 11480</name>
    <dbReference type="NCBI Taxonomy" id="2777977"/>
    <lineage>
        <taxon>Bacteria</taxon>
        <taxon>Bacillati</taxon>
        <taxon>Cyanobacteriota</taxon>
        <taxon>Cyanophyceae</taxon>
        <taxon>Leptolyngbyales</taxon>
        <taxon>Leptolyngbyaceae</taxon>
        <taxon>Romeriopsis</taxon>
        <taxon>Romeriopsis navalis</taxon>
    </lineage>
</organism>
<dbReference type="SUPFAM" id="SSF53335">
    <property type="entry name" value="S-adenosyl-L-methionine-dependent methyltransferases"/>
    <property type="match status" value="1"/>
</dbReference>
<evidence type="ECO:0000313" key="3">
    <source>
        <dbReference type="Proteomes" id="UP000625316"/>
    </source>
</evidence>
<sequence length="233" mass="26883">MRAWVDCRLPSRRTYSQQGEDRRLAQMLEPFDLTTGIYIEVGANQPSHLSNTYLFYRRGLQGILVEPDESNYSLLRRFRPRDITVRALAGADSKLCQFNYAIFSVLNSVHALPESQVLRTEYIPQVQLDEIVELVNPEWIYLLSTDTEGHDLAVLQGAEKALERTLLVCAEYHDEVSLSELEDYMAQHDFQPIFRNGLNLFFQNMPLFKRLTNAKDEHLAQHRTALSYSGVID</sequence>
<evidence type="ECO:0000259" key="1">
    <source>
        <dbReference type="Pfam" id="PF05050"/>
    </source>
</evidence>
<dbReference type="InterPro" id="IPR006342">
    <property type="entry name" value="FkbM_mtfrase"/>
</dbReference>
<dbReference type="Pfam" id="PF05050">
    <property type="entry name" value="Methyltransf_21"/>
    <property type="match status" value="1"/>
</dbReference>
<accession>A0A928Z522</accession>
<protein>
    <submittedName>
        <fullName evidence="2">FkbM family methyltransferase</fullName>
    </submittedName>
</protein>
<keyword evidence="3" id="KW-1185">Reference proteome</keyword>
<comment type="caution">
    <text evidence="2">The sequence shown here is derived from an EMBL/GenBank/DDBJ whole genome shotgun (WGS) entry which is preliminary data.</text>
</comment>
<evidence type="ECO:0000313" key="2">
    <source>
        <dbReference type="EMBL" id="MBE9031008.1"/>
    </source>
</evidence>
<reference evidence="2" key="1">
    <citation type="submission" date="2020-10" db="EMBL/GenBank/DDBJ databases">
        <authorList>
            <person name="Castelo-Branco R."/>
            <person name="Eusebio N."/>
            <person name="Adriana R."/>
            <person name="Vieira A."/>
            <person name="Brugerolle De Fraissinette N."/>
            <person name="Rezende De Castro R."/>
            <person name="Schneider M.P."/>
            <person name="Vasconcelos V."/>
            <person name="Leao P.N."/>
        </authorList>
    </citation>
    <scope>NUCLEOTIDE SEQUENCE</scope>
    <source>
        <strain evidence="2">LEGE 11480</strain>
    </source>
</reference>
<dbReference type="AlphaFoldDB" id="A0A928Z522"/>
<dbReference type="EMBL" id="JADEXQ010000050">
    <property type="protein sequence ID" value="MBE9031008.1"/>
    <property type="molecule type" value="Genomic_DNA"/>
</dbReference>
<dbReference type="Proteomes" id="UP000625316">
    <property type="component" value="Unassembled WGS sequence"/>
</dbReference>
<feature type="domain" description="Methyltransferase FkbM" evidence="1">
    <location>
        <begin position="40"/>
        <end position="191"/>
    </location>
</feature>
<keyword evidence="2" id="KW-0489">Methyltransferase</keyword>
<dbReference type="RefSeq" id="WP_264325839.1">
    <property type="nucleotide sequence ID" value="NZ_JADEXQ010000050.1"/>
</dbReference>
<dbReference type="InterPro" id="IPR029063">
    <property type="entry name" value="SAM-dependent_MTases_sf"/>
</dbReference>
<dbReference type="GO" id="GO:0008168">
    <property type="term" value="F:methyltransferase activity"/>
    <property type="evidence" value="ECO:0007669"/>
    <property type="project" value="UniProtKB-KW"/>
</dbReference>
<name>A0A928Z522_9CYAN</name>
<dbReference type="Gene3D" id="3.40.50.150">
    <property type="entry name" value="Vaccinia Virus protein VP39"/>
    <property type="match status" value="1"/>
</dbReference>
<dbReference type="GO" id="GO:0032259">
    <property type="term" value="P:methylation"/>
    <property type="evidence" value="ECO:0007669"/>
    <property type="project" value="UniProtKB-KW"/>
</dbReference>
<dbReference type="NCBIfam" id="TIGR01444">
    <property type="entry name" value="fkbM_fam"/>
    <property type="match status" value="1"/>
</dbReference>
<keyword evidence="2" id="KW-0808">Transferase</keyword>